<organism evidence="1 2">
    <name type="scientific">Zalaria obscura</name>
    <dbReference type="NCBI Taxonomy" id="2024903"/>
    <lineage>
        <taxon>Eukaryota</taxon>
        <taxon>Fungi</taxon>
        <taxon>Dikarya</taxon>
        <taxon>Ascomycota</taxon>
        <taxon>Pezizomycotina</taxon>
        <taxon>Dothideomycetes</taxon>
        <taxon>Dothideomycetidae</taxon>
        <taxon>Dothideales</taxon>
        <taxon>Zalariaceae</taxon>
        <taxon>Zalaria</taxon>
    </lineage>
</organism>
<name>A0ACC3SFA7_9PEZI</name>
<sequence>MPPRVHITSDDPEEFDETVIQHLKDEGFDVTYLPYKGDPKHITAYGQAAAICLDVAIKPMPHLCTLVAYYPTKIPSPKTKFPPHLNVQVHLAADQGFAPAFNSYIYQDVQPGFAEHDLDEYDKVAASLAWTRTLGALRKGFKVDVNLEEVWEKHVALEFMAKDAEATMRTMVDEPYVNHIPTLTGGIGYKDLFRFYRDFFIPNNPPTMKIKLVSRTSGIDRVVDEMVISFRHTQQVPWMLPDVPPTNKEVSVALVSVVCIRGGKLYHEHIYWDQASVLVQIGLLDPKLVPNNMKQKGLKRLPVYGAETAQKVLDEESHPSNELLSSWGTANRS</sequence>
<reference evidence="1" key="1">
    <citation type="submission" date="2024-02" db="EMBL/GenBank/DDBJ databases">
        <title>Metagenome Assembled Genome of Zalaria obscura JY119.</title>
        <authorList>
            <person name="Vighnesh L."/>
            <person name="Jagadeeshwari U."/>
            <person name="Venkata Ramana C."/>
            <person name="Sasikala C."/>
        </authorList>
    </citation>
    <scope>NUCLEOTIDE SEQUENCE</scope>
    <source>
        <strain evidence="1">JY119</strain>
    </source>
</reference>
<keyword evidence="2" id="KW-1185">Reference proteome</keyword>
<evidence type="ECO:0000313" key="2">
    <source>
        <dbReference type="Proteomes" id="UP001320706"/>
    </source>
</evidence>
<proteinExistence type="predicted"/>
<dbReference type="EMBL" id="JAMKPW020000022">
    <property type="protein sequence ID" value="KAK8206539.1"/>
    <property type="molecule type" value="Genomic_DNA"/>
</dbReference>
<comment type="caution">
    <text evidence="1">The sequence shown here is derived from an EMBL/GenBank/DDBJ whole genome shotgun (WGS) entry which is preliminary data.</text>
</comment>
<accession>A0ACC3SFA7</accession>
<protein>
    <submittedName>
        <fullName evidence="1">Uncharacterized protein</fullName>
    </submittedName>
</protein>
<dbReference type="Proteomes" id="UP001320706">
    <property type="component" value="Unassembled WGS sequence"/>
</dbReference>
<gene>
    <name evidence="1" type="ORF">M8818_004372</name>
</gene>
<evidence type="ECO:0000313" key="1">
    <source>
        <dbReference type="EMBL" id="KAK8206539.1"/>
    </source>
</evidence>